<evidence type="ECO:0000256" key="1">
    <source>
        <dbReference type="ARBA" id="ARBA00001917"/>
    </source>
</evidence>
<protein>
    <recommendedName>
        <fullName evidence="6">Nitroreductase domain-containing protein</fullName>
    </recommendedName>
</protein>
<feature type="domain" description="Nitroreductase" evidence="6">
    <location>
        <begin position="52"/>
        <end position="142"/>
    </location>
</feature>
<comment type="similarity">
    <text evidence="2">Belongs to the nitroreductase family.</text>
</comment>
<evidence type="ECO:0000256" key="3">
    <source>
        <dbReference type="ARBA" id="ARBA00022630"/>
    </source>
</evidence>
<evidence type="ECO:0000256" key="2">
    <source>
        <dbReference type="ARBA" id="ARBA00007118"/>
    </source>
</evidence>
<keyword evidence="5" id="KW-0560">Oxidoreductase</keyword>
<dbReference type="EMBL" id="JQBW01000007">
    <property type="protein sequence ID" value="KRN58953.1"/>
    <property type="molecule type" value="Genomic_DNA"/>
</dbReference>
<dbReference type="Proteomes" id="UP000050934">
    <property type="component" value="Unassembled WGS sequence"/>
</dbReference>
<dbReference type="OrthoDB" id="9812105at2"/>
<dbReference type="PANTHER" id="PTHR43673:SF2">
    <property type="entry name" value="NITROREDUCTASE"/>
    <property type="match status" value="1"/>
</dbReference>
<name>A0A0R2I197_9LACO</name>
<dbReference type="STRING" id="396268.IV45_GL000284"/>
<evidence type="ECO:0000259" key="6">
    <source>
        <dbReference type="Pfam" id="PF00881"/>
    </source>
</evidence>
<comment type="caution">
    <text evidence="7">The sequence shown here is derived from an EMBL/GenBank/DDBJ whole genome shotgun (WGS) entry which is preliminary data.</text>
</comment>
<dbReference type="GO" id="GO:0016491">
    <property type="term" value="F:oxidoreductase activity"/>
    <property type="evidence" value="ECO:0007669"/>
    <property type="project" value="UniProtKB-KW"/>
</dbReference>
<evidence type="ECO:0000256" key="4">
    <source>
        <dbReference type="ARBA" id="ARBA00022643"/>
    </source>
</evidence>
<dbReference type="InterPro" id="IPR000415">
    <property type="entry name" value="Nitroreductase-like"/>
</dbReference>
<keyword evidence="3" id="KW-0285">Flavoprotein</keyword>
<proteinExistence type="inferred from homology"/>
<evidence type="ECO:0000313" key="8">
    <source>
        <dbReference type="Proteomes" id="UP000050934"/>
    </source>
</evidence>
<dbReference type="SUPFAM" id="SSF55469">
    <property type="entry name" value="FMN-dependent nitroreductase-like"/>
    <property type="match status" value="1"/>
</dbReference>
<dbReference type="Gene3D" id="3.40.109.10">
    <property type="entry name" value="NADH Oxidase"/>
    <property type="match status" value="1"/>
</dbReference>
<keyword evidence="4" id="KW-0288">FMN</keyword>
<gene>
    <name evidence="7" type="ORF">IV45_GL000284</name>
</gene>
<reference evidence="7 8" key="1">
    <citation type="journal article" date="2015" name="Genome Announc.">
        <title>Expanding the biotechnology potential of lactobacilli through comparative genomics of 213 strains and associated genera.</title>
        <authorList>
            <person name="Sun Z."/>
            <person name="Harris H.M."/>
            <person name="McCann A."/>
            <person name="Guo C."/>
            <person name="Argimon S."/>
            <person name="Zhang W."/>
            <person name="Yang X."/>
            <person name="Jeffery I.B."/>
            <person name="Cooney J.C."/>
            <person name="Kagawa T.F."/>
            <person name="Liu W."/>
            <person name="Song Y."/>
            <person name="Salvetti E."/>
            <person name="Wrobel A."/>
            <person name="Rasinkangas P."/>
            <person name="Parkhill J."/>
            <person name="Rea M.C."/>
            <person name="O'Sullivan O."/>
            <person name="Ritari J."/>
            <person name="Douillard F.P."/>
            <person name="Paul Ross R."/>
            <person name="Yang R."/>
            <person name="Briner A.E."/>
            <person name="Felis G.E."/>
            <person name="de Vos W.M."/>
            <person name="Barrangou R."/>
            <person name="Klaenhammer T.R."/>
            <person name="Caufield P.W."/>
            <person name="Cui Y."/>
            <person name="Zhang H."/>
            <person name="O'Toole P.W."/>
        </authorList>
    </citation>
    <scope>NUCLEOTIDE SEQUENCE [LARGE SCALE GENOMIC DNA]</scope>
    <source>
        <strain evidence="7 8">DSM 17896</strain>
    </source>
</reference>
<dbReference type="Pfam" id="PF00881">
    <property type="entry name" value="Nitroreductase"/>
    <property type="match status" value="1"/>
</dbReference>
<dbReference type="PANTHER" id="PTHR43673">
    <property type="entry name" value="NAD(P)H NITROREDUCTASE YDGI-RELATED"/>
    <property type="match status" value="1"/>
</dbReference>
<dbReference type="CDD" id="cd02062">
    <property type="entry name" value="Nitro_FMN_reductase"/>
    <property type="match status" value="1"/>
</dbReference>
<sequence>MSDPVLERYSVRKFKNEPVSEEAIQKLTAAFQASPCGMHQMDVMRGVIVSDEKLRQAIETASNNACYQAPLLFVLAAKHDSNFAERDASVAAENIMIEATSLGLGSVYVMGGAVALNKHQDILQQLDLPAGFDVETIVAIGKSAVEPNHEDRSQRYQLTRK</sequence>
<dbReference type="InterPro" id="IPR029479">
    <property type="entry name" value="Nitroreductase"/>
</dbReference>
<organism evidence="7 8">
    <name type="scientific">Limosilactobacillus secaliphilus</name>
    <dbReference type="NCBI Taxonomy" id="396268"/>
    <lineage>
        <taxon>Bacteria</taxon>
        <taxon>Bacillati</taxon>
        <taxon>Bacillota</taxon>
        <taxon>Bacilli</taxon>
        <taxon>Lactobacillales</taxon>
        <taxon>Lactobacillaceae</taxon>
        <taxon>Limosilactobacillus</taxon>
    </lineage>
</organism>
<comment type="cofactor">
    <cofactor evidence="1">
        <name>FMN</name>
        <dbReference type="ChEBI" id="CHEBI:58210"/>
    </cofactor>
</comment>
<dbReference type="AlphaFoldDB" id="A0A0R2I197"/>
<dbReference type="PATRIC" id="fig|396268.3.peg.287"/>
<evidence type="ECO:0000256" key="5">
    <source>
        <dbReference type="ARBA" id="ARBA00023002"/>
    </source>
</evidence>
<accession>A0A0R2I197</accession>
<dbReference type="RefSeq" id="WP_057740761.1">
    <property type="nucleotide sequence ID" value="NZ_JQBW01000007.1"/>
</dbReference>
<evidence type="ECO:0000313" key="7">
    <source>
        <dbReference type="EMBL" id="KRN58953.1"/>
    </source>
</evidence>
<keyword evidence="8" id="KW-1185">Reference proteome</keyword>